<keyword evidence="2" id="KW-0805">Transcription regulation</keyword>
<proteinExistence type="predicted"/>
<organism evidence="9 10">
    <name type="scientific">Phaseolus angularis</name>
    <name type="common">Azuki bean</name>
    <name type="synonym">Vigna angularis</name>
    <dbReference type="NCBI Taxonomy" id="3914"/>
    <lineage>
        <taxon>Eukaryota</taxon>
        <taxon>Viridiplantae</taxon>
        <taxon>Streptophyta</taxon>
        <taxon>Embryophyta</taxon>
        <taxon>Tracheophyta</taxon>
        <taxon>Spermatophyta</taxon>
        <taxon>Magnoliopsida</taxon>
        <taxon>eudicotyledons</taxon>
        <taxon>Gunneridae</taxon>
        <taxon>Pentapetalae</taxon>
        <taxon>rosids</taxon>
        <taxon>fabids</taxon>
        <taxon>Fabales</taxon>
        <taxon>Fabaceae</taxon>
        <taxon>Papilionoideae</taxon>
        <taxon>50 kb inversion clade</taxon>
        <taxon>NPAAA clade</taxon>
        <taxon>indigoferoid/millettioid clade</taxon>
        <taxon>Phaseoleae</taxon>
        <taxon>Vigna</taxon>
    </lineage>
</organism>
<keyword evidence="4" id="KW-0539">Nucleus</keyword>
<feature type="region of interest" description="Disordered" evidence="6">
    <location>
        <begin position="127"/>
        <end position="159"/>
    </location>
</feature>
<evidence type="ECO:0000313" key="9">
    <source>
        <dbReference type="EMBL" id="KOM32457.1"/>
    </source>
</evidence>
<evidence type="ECO:0000313" key="8">
    <source>
        <dbReference type="EMBL" id="KAG2408491.1"/>
    </source>
</evidence>
<evidence type="ECO:0000256" key="6">
    <source>
        <dbReference type="SAM" id="MobiDB-lite"/>
    </source>
</evidence>
<reference evidence="9" key="2">
    <citation type="submission" date="2015-02" db="EMBL/GenBank/DDBJ databases">
        <authorList>
            <person name="Chooi Y.-H."/>
        </authorList>
    </citation>
    <scope>NUCLEOTIDE SEQUENCE</scope>
    <source>
        <tissue evidence="9">Seedling</tissue>
    </source>
</reference>
<accession>A0A0L9TPX2</accession>
<dbReference type="InterPro" id="IPR036638">
    <property type="entry name" value="HLH_DNA-bd_sf"/>
</dbReference>
<feature type="compositionally biased region" description="Low complexity" evidence="6">
    <location>
        <begin position="48"/>
        <end position="66"/>
    </location>
</feature>
<dbReference type="InterPro" id="IPR054502">
    <property type="entry name" value="bHLH-TF_ACT-like_plant"/>
</dbReference>
<sequence>MTSMEESWTSWLCDMEPDDYSFIGQSDTKVEDVNGSLASPRDIATALEENPQSSFSSESHSSVTESGIEERPLKLIKTCTSNSAKTDQLSQMRASTPCSYILSFDNTNPPTPKVESAIKPETKVVKRGIALPSKNEPKRVTQESKKTGSSARSSHHTQDHIIAERMRREKISQQFIALSSLIPDLKKMDKVSVLVEAIRYVKELKEKVKVMEEQRKRKSHEPVTCGKKAQVCAAADEDVSDTSSNSGEFGNSDDPSSKTNLLLPEVEARVSKKNVLIRILCEKEKAVLANIFREVEKLHLSVINSSALSFGSSVLDTTIVAEMEDEFNMSVKELAGNLRVGLMQFM</sequence>
<dbReference type="OrthoDB" id="690068at2759"/>
<protein>
    <submittedName>
        <fullName evidence="8">Transcription factor bHLH25 Basic helix-loop-helix protein</fullName>
    </submittedName>
</protein>
<evidence type="ECO:0000313" key="10">
    <source>
        <dbReference type="Proteomes" id="UP000053144"/>
    </source>
</evidence>
<dbReference type="Proteomes" id="UP000053144">
    <property type="component" value="Chromosome 1"/>
</dbReference>
<evidence type="ECO:0000256" key="5">
    <source>
        <dbReference type="SAM" id="Coils"/>
    </source>
</evidence>
<dbReference type="InterPro" id="IPR052610">
    <property type="entry name" value="bHLH_transcription_regulator"/>
</dbReference>
<dbReference type="Pfam" id="PF00010">
    <property type="entry name" value="HLH"/>
    <property type="match status" value="1"/>
</dbReference>
<dbReference type="AlphaFoldDB" id="A0A0L9TPX2"/>
<dbReference type="GO" id="GO:0005634">
    <property type="term" value="C:nucleus"/>
    <property type="evidence" value="ECO:0007669"/>
    <property type="project" value="UniProtKB-SubCell"/>
</dbReference>
<dbReference type="PROSITE" id="PS50888">
    <property type="entry name" value="BHLH"/>
    <property type="match status" value="1"/>
</dbReference>
<feature type="compositionally biased region" description="Polar residues" evidence="6">
    <location>
        <begin position="241"/>
        <end position="258"/>
    </location>
</feature>
<dbReference type="SMART" id="SM00353">
    <property type="entry name" value="HLH"/>
    <property type="match status" value="1"/>
</dbReference>
<dbReference type="PANTHER" id="PTHR45959">
    <property type="entry name" value="BHLH TRANSCRIPTION FACTOR"/>
    <property type="match status" value="1"/>
</dbReference>
<dbReference type="EMBL" id="JABFOF010000001">
    <property type="protein sequence ID" value="KAG2408491.1"/>
    <property type="molecule type" value="Genomic_DNA"/>
</dbReference>
<evidence type="ECO:0000256" key="2">
    <source>
        <dbReference type="ARBA" id="ARBA00023015"/>
    </source>
</evidence>
<dbReference type="STRING" id="3914.A0A0L9TPX2"/>
<evidence type="ECO:0000256" key="4">
    <source>
        <dbReference type="ARBA" id="ARBA00023242"/>
    </source>
</evidence>
<evidence type="ECO:0000256" key="1">
    <source>
        <dbReference type="ARBA" id="ARBA00004123"/>
    </source>
</evidence>
<evidence type="ECO:0000259" key="7">
    <source>
        <dbReference type="PROSITE" id="PS50888"/>
    </source>
</evidence>
<dbReference type="Gramene" id="KOM32457">
    <property type="protein sequence ID" value="KOM32457"/>
    <property type="gene ID" value="LR48_Vigan01g201300"/>
</dbReference>
<dbReference type="OMA" id="SWLCDME"/>
<dbReference type="PANTHER" id="PTHR45959:SF25">
    <property type="entry name" value="BASIC HELIX LOOP HELIX (BHLH) DNA-BINDING FAMILY PROTEIN"/>
    <property type="match status" value="1"/>
</dbReference>
<feature type="coiled-coil region" evidence="5">
    <location>
        <begin position="194"/>
        <end position="221"/>
    </location>
</feature>
<keyword evidence="3" id="KW-0804">Transcription</keyword>
<feature type="region of interest" description="Disordered" evidence="6">
    <location>
        <begin position="48"/>
        <end position="68"/>
    </location>
</feature>
<evidence type="ECO:0000256" key="3">
    <source>
        <dbReference type="ARBA" id="ARBA00023163"/>
    </source>
</evidence>
<gene>
    <name evidence="8" type="ORF">HKW66_Vig0033130</name>
    <name evidence="9" type="ORF">LR48_Vigan01g201300</name>
</gene>
<dbReference type="SUPFAM" id="SSF47459">
    <property type="entry name" value="HLH, helix-loop-helix DNA-binding domain"/>
    <property type="match status" value="1"/>
</dbReference>
<feature type="region of interest" description="Disordered" evidence="6">
    <location>
        <begin position="236"/>
        <end position="258"/>
    </location>
</feature>
<dbReference type="Gene3D" id="4.10.280.10">
    <property type="entry name" value="Helix-loop-helix DNA-binding domain"/>
    <property type="match status" value="1"/>
</dbReference>
<reference evidence="10" key="1">
    <citation type="journal article" date="2015" name="Proc. Natl. Acad. Sci. U.S.A.">
        <title>Genome sequencing of adzuki bean (Vigna angularis) provides insight into high starch and low fat accumulation and domestication.</title>
        <authorList>
            <person name="Yang K."/>
            <person name="Tian Z."/>
            <person name="Chen C."/>
            <person name="Luo L."/>
            <person name="Zhao B."/>
            <person name="Wang Z."/>
            <person name="Yu L."/>
            <person name="Li Y."/>
            <person name="Sun Y."/>
            <person name="Li W."/>
            <person name="Chen Y."/>
            <person name="Li Y."/>
            <person name="Zhang Y."/>
            <person name="Ai D."/>
            <person name="Zhao J."/>
            <person name="Shang C."/>
            <person name="Ma Y."/>
            <person name="Wu B."/>
            <person name="Wang M."/>
            <person name="Gao L."/>
            <person name="Sun D."/>
            <person name="Zhang P."/>
            <person name="Guo F."/>
            <person name="Wang W."/>
            <person name="Li Y."/>
            <person name="Wang J."/>
            <person name="Varshney R.K."/>
            <person name="Wang J."/>
            <person name="Ling H.Q."/>
            <person name="Wan P."/>
        </authorList>
    </citation>
    <scope>NUCLEOTIDE SEQUENCE</scope>
    <source>
        <strain evidence="10">cv. Jingnong 6</strain>
    </source>
</reference>
<comment type="subcellular location">
    <subcellularLocation>
        <location evidence="1">Nucleus</location>
    </subcellularLocation>
</comment>
<dbReference type="InterPro" id="IPR011598">
    <property type="entry name" value="bHLH_dom"/>
</dbReference>
<dbReference type="GO" id="GO:0046983">
    <property type="term" value="F:protein dimerization activity"/>
    <property type="evidence" value="ECO:0007669"/>
    <property type="project" value="InterPro"/>
</dbReference>
<dbReference type="Pfam" id="PF22754">
    <property type="entry name" value="bHLH-TF_ACT-like_plant"/>
    <property type="match status" value="1"/>
</dbReference>
<name>A0A0L9TPX2_PHAAN</name>
<keyword evidence="5" id="KW-0175">Coiled coil</keyword>
<evidence type="ECO:0000313" key="11">
    <source>
        <dbReference type="Proteomes" id="UP000743370"/>
    </source>
</evidence>
<feature type="compositionally biased region" description="Basic and acidic residues" evidence="6">
    <location>
        <begin position="135"/>
        <end position="146"/>
    </location>
</feature>
<reference evidence="8 11" key="3">
    <citation type="submission" date="2020-05" db="EMBL/GenBank/DDBJ databases">
        <title>Vigna angularis (adzuki bean) Var. LongXiaoDou No. 4 denovo assembly.</title>
        <authorList>
            <person name="Xiang H."/>
        </authorList>
    </citation>
    <scope>NUCLEOTIDE SEQUENCE [LARGE SCALE GENOMIC DNA]</scope>
    <source>
        <tissue evidence="8">Leaf</tissue>
    </source>
</reference>
<dbReference type="KEGG" id="var:108336733"/>
<dbReference type="Proteomes" id="UP000743370">
    <property type="component" value="Unassembled WGS sequence"/>
</dbReference>
<dbReference type="EMBL" id="CM003371">
    <property type="protein sequence ID" value="KOM32457.1"/>
    <property type="molecule type" value="Genomic_DNA"/>
</dbReference>
<feature type="domain" description="BHLH" evidence="7">
    <location>
        <begin position="155"/>
        <end position="204"/>
    </location>
</feature>